<keyword evidence="1 2" id="KW-0728">SH3 domain</keyword>
<feature type="compositionally biased region" description="Low complexity" evidence="3">
    <location>
        <begin position="364"/>
        <end position="373"/>
    </location>
</feature>
<proteinExistence type="predicted"/>
<feature type="region of interest" description="Disordered" evidence="3">
    <location>
        <begin position="241"/>
        <end position="375"/>
    </location>
</feature>
<dbReference type="SMART" id="SM00326">
    <property type="entry name" value="SH3"/>
    <property type="match status" value="1"/>
</dbReference>
<dbReference type="InterPro" id="IPR001452">
    <property type="entry name" value="SH3_domain"/>
</dbReference>
<feature type="domain" description="SH3" evidence="5">
    <location>
        <begin position="390"/>
        <end position="451"/>
    </location>
</feature>
<feature type="compositionally biased region" description="Low complexity" evidence="3">
    <location>
        <begin position="331"/>
        <end position="347"/>
    </location>
</feature>
<dbReference type="CDD" id="cd12087">
    <property type="entry name" value="TM_EGFR-like"/>
    <property type="match status" value="1"/>
</dbReference>
<feature type="region of interest" description="Disordered" evidence="3">
    <location>
        <begin position="160"/>
        <end position="204"/>
    </location>
</feature>
<keyword evidence="4" id="KW-1133">Transmembrane helix</keyword>
<evidence type="ECO:0000256" key="3">
    <source>
        <dbReference type="SAM" id="MobiDB-lite"/>
    </source>
</evidence>
<dbReference type="Gene3D" id="2.30.30.40">
    <property type="entry name" value="SH3 Domains"/>
    <property type="match status" value="1"/>
</dbReference>
<sequence>MVLEGHHRSLHDRRDVYEQLRQMEDGQFNDNDLPRLSQSSRGNGLHGHGHRPHAAKHAPLKTVVETVYKTLDPTFAGPIGGYVTLSEGVNRPDASDLARPPASDRKLAHIDNQASPVIALSTPTSEPPRDDGHSSSSSFDSALATPTSMSVTATAESSLSSLTWPTPSSGSPSISAPTSSPTSSNGRAAADLYRGSKGDHGGGNGASVGPKVGIAFGVMGGLAALSLLVFFLLKRRRKQAAKGYKLEDDEKSRKGFGISNPFDSSNRDNPGAPRISLRPVTQFLPNWNGLDRRTSRGAMAAPPGSSQGNQWDRPVNPFDNVPSTIAEEQSVRSFSTSSGSSNGSPKGASGGAKPNRTSPPPGSVPTSTSPTGTEYSLSSIASEAAATVPRVSIVHRVQLDFKPTLEDEMELCVGELMRLLHEYDDGWCLVSRLNRSHQGVVPRTCLSTRPVKPRQQPGAPRPGPPVNPTGPGRGPNQGVGLRTQTPGPGGNYRQAPSPQRPGTAQGFRPGPSGVDGAPMNRPGWQQGPTKPLYRTSPTKPTFDGQKPMNT</sequence>
<dbReference type="OrthoDB" id="5340910at2759"/>
<dbReference type="AlphaFoldDB" id="A0A8H4VDB9"/>
<feature type="region of interest" description="Disordered" evidence="3">
    <location>
        <begin position="444"/>
        <end position="550"/>
    </location>
</feature>
<evidence type="ECO:0000256" key="4">
    <source>
        <dbReference type="SAM" id="Phobius"/>
    </source>
</evidence>
<name>A0A8H4VDB9_9HYPO</name>
<feature type="region of interest" description="Disordered" evidence="3">
    <location>
        <begin position="89"/>
        <end position="143"/>
    </location>
</feature>
<feature type="compositionally biased region" description="Pro residues" evidence="3">
    <location>
        <begin position="459"/>
        <end position="468"/>
    </location>
</feature>
<dbReference type="InterPro" id="IPR036028">
    <property type="entry name" value="SH3-like_dom_sf"/>
</dbReference>
<dbReference type="PROSITE" id="PS50002">
    <property type="entry name" value="SH3"/>
    <property type="match status" value="1"/>
</dbReference>
<accession>A0A8H4VDB9</accession>
<dbReference type="SUPFAM" id="SSF50044">
    <property type="entry name" value="SH3-domain"/>
    <property type="match status" value="1"/>
</dbReference>
<evidence type="ECO:0000259" key="5">
    <source>
        <dbReference type="PROSITE" id="PS50002"/>
    </source>
</evidence>
<dbReference type="Pfam" id="PF14604">
    <property type="entry name" value="SH3_9"/>
    <property type="match status" value="1"/>
</dbReference>
<evidence type="ECO:0000256" key="2">
    <source>
        <dbReference type="PROSITE-ProRule" id="PRU00192"/>
    </source>
</evidence>
<keyword evidence="4" id="KW-0472">Membrane</keyword>
<organism evidence="6 7">
    <name type="scientific">Ophiocordyceps camponoti-floridani</name>
    <dbReference type="NCBI Taxonomy" id="2030778"/>
    <lineage>
        <taxon>Eukaryota</taxon>
        <taxon>Fungi</taxon>
        <taxon>Dikarya</taxon>
        <taxon>Ascomycota</taxon>
        <taxon>Pezizomycotina</taxon>
        <taxon>Sordariomycetes</taxon>
        <taxon>Hypocreomycetidae</taxon>
        <taxon>Hypocreales</taxon>
        <taxon>Ophiocordycipitaceae</taxon>
        <taxon>Ophiocordyceps</taxon>
    </lineage>
</organism>
<feature type="compositionally biased region" description="Low complexity" evidence="3">
    <location>
        <begin position="160"/>
        <end position="184"/>
    </location>
</feature>
<gene>
    <name evidence="6" type="ORF">GQ602_003922</name>
</gene>
<evidence type="ECO:0000256" key="1">
    <source>
        <dbReference type="ARBA" id="ARBA00022443"/>
    </source>
</evidence>
<reference evidence="6 7" key="1">
    <citation type="journal article" date="2020" name="G3 (Bethesda)">
        <title>Genetic Underpinnings of Host Manipulation by Ophiocordyceps as Revealed by Comparative Transcriptomics.</title>
        <authorList>
            <person name="Will I."/>
            <person name="Das B."/>
            <person name="Trinh T."/>
            <person name="Brachmann A."/>
            <person name="Ohm R.A."/>
            <person name="de Bekker C."/>
        </authorList>
    </citation>
    <scope>NUCLEOTIDE SEQUENCE [LARGE SCALE GENOMIC DNA]</scope>
    <source>
        <strain evidence="6 7">EC05</strain>
    </source>
</reference>
<comment type="caution">
    <text evidence="6">The sequence shown here is derived from an EMBL/GenBank/DDBJ whole genome shotgun (WGS) entry which is preliminary data.</text>
</comment>
<feature type="compositionally biased region" description="Basic residues" evidence="3">
    <location>
        <begin position="47"/>
        <end position="58"/>
    </location>
</feature>
<dbReference type="Proteomes" id="UP000562929">
    <property type="component" value="Unassembled WGS sequence"/>
</dbReference>
<evidence type="ECO:0000313" key="6">
    <source>
        <dbReference type="EMBL" id="KAF4587229.1"/>
    </source>
</evidence>
<keyword evidence="4" id="KW-0812">Transmembrane</keyword>
<feature type="transmembrane region" description="Helical" evidence="4">
    <location>
        <begin position="212"/>
        <end position="233"/>
    </location>
</feature>
<dbReference type="EMBL" id="JAACLJ010000004">
    <property type="protein sequence ID" value="KAF4587229.1"/>
    <property type="molecule type" value="Genomic_DNA"/>
</dbReference>
<protein>
    <submittedName>
        <fullName evidence="6">SH3 domain protein</fullName>
    </submittedName>
</protein>
<feature type="region of interest" description="Disordered" evidence="3">
    <location>
        <begin position="26"/>
        <end position="58"/>
    </location>
</feature>
<keyword evidence="7" id="KW-1185">Reference proteome</keyword>
<feature type="compositionally biased region" description="Basic and acidic residues" evidence="3">
    <location>
        <begin position="244"/>
        <end position="253"/>
    </location>
</feature>
<evidence type="ECO:0000313" key="7">
    <source>
        <dbReference type="Proteomes" id="UP000562929"/>
    </source>
</evidence>